<gene>
    <name evidence="2" type="ORF">ICL07_20465</name>
</gene>
<protein>
    <submittedName>
        <fullName evidence="2">Uncharacterized protein</fullName>
    </submittedName>
</protein>
<accession>A0ABR7TT28</accession>
<organism evidence="2 3">
    <name type="scientific">Chitinophaga qingshengii</name>
    <dbReference type="NCBI Taxonomy" id="1569794"/>
    <lineage>
        <taxon>Bacteria</taxon>
        <taxon>Pseudomonadati</taxon>
        <taxon>Bacteroidota</taxon>
        <taxon>Chitinophagia</taxon>
        <taxon>Chitinophagales</taxon>
        <taxon>Chitinophagaceae</taxon>
        <taxon>Chitinophaga</taxon>
    </lineage>
</organism>
<evidence type="ECO:0000313" key="3">
    <source>
        <dbReference type="Proteomes" id="UP000659124"/>
    </source>
</evidence>
<reference evidence="2 3" key="1">
    <citation type="submission" date="2020-09" db="EMBL/GenBank/DDBJ databases">
        <title>Genome sequences of type strains of Chitinophaga qingshengii and Chitinophaga varians.</title>
        <authorList>
            <person name="Kittiwongwattana C."/>
        </authorList>
    </citation>
    <scope>NUCLEOTIDE SEQUENCE [LARGE SCALE GENOMIC DNA]</scope>
    <source>
        <strain evidence="2 3">JCM 30026</strain>
    </source>
</reference>
<comment type="caution">
    <text evidence="2">The sequence shown here is derived from an EMBL/GenBank/DDBJ whole genome shotgun (WGS) entry which is preliminary data.</text>
</comment>
<evidence type="ECO:0000256" key="1">
    <source>
        <dbReference type="SAM" id="SignalP"/>
    </source>
</evidence>
<evidence type="ECO:0000313" key="2">
    <source>
        <dbReference type="EMBL" id="MBC9932772.1"/>
    </source>
</evidence>
<name>A0ABR7TT28_9BACT</name>
<keyword evidence="1" id="KW-0732">Signal</keyword>
<feature type="chain" id="PRO_5045164589" evidence="1">
    <location>
        <begin position="24"/>
        <end position="1546"/>
    </location>
</feature>
<dbReference type="RefSeq" id="WP_188089908.1">
    <property type="nucleotide sequence ID" value="NZ_JACVFC010000003.1"/>
</dbReference>
<proteinExistence type="predicted"/>
<dbReference type="Proteomes" id="UP000659124">
    <property type="component" value="Unassembled WGS sequence"/>
</dbReference>
<dbReference type="EMBL" id="JACVFC010000003">
    <property type="protein sequence ID" value="MBC9932772.1"/>
    <property type="molecule type" value="Genomic_DNA"/>
</dbReference>
<feature type="signal peptide" evidence="1">
    <location>
        <begin position="1"/>
        <end position="23"/>
    </location>
</feature>
<keyword evidence="3" id="KW-1185">Reference proteome</keyword>
<sequence length="1546" mass="169447">MKINLPWLLVLCLLLLQSRLSHAAGKDSLHLAPLTYPPASSPAITVPDIRTFEPVDKLLAQQLPVAAMPFTAEQLASLSPGDPETHVLREKAKAEYLKMEKSNHYVNRLEPDDLNELPIGLSNEDGTVKIAVSNATFHEGYAELTLYARVQIPQEPGELFFGVQGVKLSYEGNIQGDAKLVLLGDYTIRINGGTAALVLKGALDLQTGKGLDMTYVSIDCNGFKELGLSADIMFPRSMMVPVDAAGERIADEKTLVRSSFRTIVGNWNDILVGVSLPSFEITPLKGFTFHIGKAVYDGSDIRNAPDVLYPAGYRERYMQPGDENLWRGIYIEDLEVVLPRQFASRTKPGTRVSFGATQLLIDNNGLTGHLFAGNILPDGSASGWRFTVDRFTLDLEANHLTGASFDGTISLPVAKDPLAYTALITADNEYMLKVGTLNKLSFNIWKAKAELLPNSWVQLRVADGRFLPEAMLNGQLEISASNKQSNDDRSLVNFKGIQFRNLHLQTTAPVITAEYFGYKDDGKVAGFPVAINEIAVSLSERQAALILGVKLNLMEGKFGGATRIQLIGQMSEEDGAQRWHFDRLSLSQVAIKANLGALNIDGQLNIYDDDPVYGDAVSGSVKADIIGKIKVEARAMFGCKDFRYWYVDAKADFGLGIPLLPPMLNMQGFGGGAYYHMKKSGVDLQASPTGVNYVPDANTGLGIKATLLFTVGQKVLVNGDVTLEVAFNNSGGLNYIGFFGYAKILNVLPNVMGNAGDFLAGKFQKLADLENKVMGQLGAAGEALQRLKLSDPTKVAAAFSSDQYRVGENGLSAYLGMQYDFEHSIFHSNFDIYLNVAGGLLQGISTGNRAGWAVFHAGPGEWYMHCGTPTNPIGIRFGIGSVSLKVSSYLMAGDKIPGSPPPPQEVADILGVELSELDYMRDLNALGDGRGMAFGARLSVETGDLTFLILYANFKAGVGFDIMLKDYGDAHCKGSSDPIGIDGWYANGQAYVYLQGEVGVKVNLRFIKARFPILSGAAAVLMQAKLPNPTWIRGYLGVKFSVLGGLVSGKMRMKVTIGQECEIEGAASSPVDVKIISDLTPKTGSDKIDVFAVPQAAFNMKLNKAFDVDGDDGAKTYRIKLDEFTVTEEGKTIPGTLKWNDNNDVVSFYSKEVLPPQKQLQALVKVSFEELKGGSWQTVYMNGKKSEEVETVNFTTATAPDYIPLNNIAYAYPVVDQRNLYRNEYDRGYIRLKRGQTYLFDSRWKYELRMSVAGSTQVTSVGYNSEAQELGYDLPALKRSAGYQLDVVALPPGSNTGDAVASYSRNDNEEGGSFSVKNNQAQSVTRGDIAKSLLSYALHTSKHATFEDKMASLALQQGLAAKVSSDVVSLQAEVGSYEPFEPAELAGTAYTDYKPMVQPEAIMEDAYYREDINPLLYWNYPINKEIYLTHRNVEEWGIVPSRAITIMSSYLAAATNPEASPVPGLLQTRLPYVYDLPLVYKQDFTDLQYQLVNRYLGTPEQSKYAYLIKAYYPFIRYGKYKVVYRYILPGGKKGSSKIFEYMNPIK</sequence>